<proteinExistence type="predicted"/>
<dbReference type="STRING" id="29349.CLOTH_09180"/>
<dbReference type="EMBL" id="MZGW01000002">
    <property type="protein sequence ID" value="OPJ56513.1"/>
    <property type="molecule type" value="Genomic_DNA"/>
</dbReference>
<protein>
    <submittedName>
        <fullName evidence="2">Uncharacterized protein</fullName>
    </submittedName>
</protein>
<feature type="coiled-coil region" evidence="1">
    <location>
        <begin position="392"/>
        <end position="437"/>
    </location>
</feature>
<sequence>MDLNQFKKYIINKDSNIYSFFIKDNILYMEIIKEHKLIDTKIIVENIKCFCVEDYGECINIVYVDLLGNLVYLRYSDVDIKKDNLLMLDIENNRFKNIKFIISDKNLNIFILTSKMELGSRYSLIHYLISNNTLEKYKLGEVVDDEYDVYAIDVDSESNIHLIYRSFDSDKVQLYYRMFKKSYKRWLIPDKISDRNSDTRHMNLIIDTNDYIHIFWSSIKGKRMNSNYIFKKVDRNSLSNWQTSDSFKPIMGEFEDPILIQLNDDIKLFWKQSNKSYCIKAKVGEYMWDNIKTSNYSINYDLEHSIYTEKKCNNIDAKCFTPVANEIAETAMLNMKMEELNTLEEFNISLNKQNLCFDFESMIIEHSRDINPYIRASNIISDILSKEEVLSKEDFDYEIKRINKELRSLEYEFEQDINDLRKNYFKLSEKIELLSVQNRKRHEKSQGYLYYNKLRGYIKNIMVLLKAGRD</sequence>
<dbReference type="AlphaFoldDB" id="A0A1V4I9C4"/>
<organism evidence="2 3">
    <name type="scientific">Alkalithermobacter paradoxus</name>
    <dbReference type="NCBI Taxonomy" id="29349"/>
    <lineage>
        <taxon>Bacteria</taxon>
        <taxon>Bacillati</taxon>
        <taxon>Bacillota</taxon>
        <taxon>Clostridia</taxon>
        <taxon>Peptostreptococcales</taxon>
        <taxon>Tepidibacteraceae</taxon>
        <taxon>Alkalithermobacter</taxon>
    </lineage>
</organism>
<evidence type="ECO:0000313" key="3">
    <source>
        <dbReference type="Proteomes" id="UP000190140"/>
    </source>
</evidence>
<dbReference type="Proteomes" id="UP000190140">
    <property type="component" value="Unassembled WGS sequence"/>
</dbReference>
<dbReference type="RefSeq" id="WP_079411626.1">
    <property type="nucleotide sequence ID" value="NZ_MZGW01000002.1"/>
</dbReference>
<dbReference type="OrthoDB" id="1750707at2"/>
<evidence type="ECO:0000313" key="2">
    <source>
        <dbReference type="EMBL" id="OPJ56513.1"/>
    </source>
</evidence>
<keyword evidence="3" id="KW-1185">Reference proteome</keyword>
<gene>
    <name evidence="2" type="ORF">CLOTH_09180</name>
</gene>
<evidence type="ECO:0000256" key="1">
    <source>
        <dbReference type="SAM" id="Coils"/>
    </source>
</evidence>
<keyword evidence="1" id="KW-0175">Coiled coil</keyword>
<accession>A0A1V4I9C4</accession>
<reference evidence="2 3" key="1">
    <citation type="submission" date="2017-03" db="EMBL/GenBank/DDBJ databases">
        <title>Genome sequence of Clostridium thermoalcaliphilum DSM 7309.</title>
        <authorList>
            <person name="Poehlein A."/>
            <person name="Daniel R."/>
        </authorList>
    </citation>
    <scope>NUCLEOTIDE SEQUENCE [LARGE SCALE GENOMIC DNA]</scope>
    <source>
        <strain evidence="2 3">DSM 7309</strain>
    </source>
</reference>
<comment type="caution">
    <text evidence="2">The sequence shown here is derived from an EMBL/GenBank/DDBJ whole genome shotgun (WGS) entry which is preliminary data.</text>
</comment>
<name>A0A1V4I9C4_9FIRM</name>